<dbReference type="RefSeq" id="WP_344823026.1">
    <property type="nucleotide sequence ID" value="NZ_BAABEZ010000004.1"/>
</dbReference>
<reference evidence="4" key="1">
    <citation type="journal article" date="2019" name="Int. J. Syst. Evol. Microbiol.">
        <title>The Global Catalogue of Microorganisms (GCM) 10K type strain sequencing project: providing services to taxonomists for standard genome sequencing and annotation.</title>
        <authorList>
            <consortium name="The Broad Institute Genomics Platform"/>
            <consortium name="The Broad Institute Genome Sequencing Center for Infectious Disease"/>
            <person name="Wu L."/>
            <person name="Ma J."/>
        </authorList>
    </citation>
    <scope>NUCLEOTIDE SEQUENCE [LARGE SCALE GENOMIC DNA]</scope>
    <source>
        <strain evidence="4">JCM 31921</strain>
    </source>
</reference>
<evidence type="ECO:0000313" key="4">
    <source>
        <dbReference type="Proteomes" id="UP001501410"/>
    </source>
</evidence>
<comment type="similarity">
    <text evidence="1">Belongs to the ribosome association toxin RatA family.</text>
</comment>
<evidence type="ECO:0000259" key="2">
    <source>
        <dbReference type="Pfam" id="PF03364"/>
    </source>
</evidence>
<keyword evidence="4" id="KW-1185">Reference proteome</keyword>
<evidence type="ECO:0000313" key="3">
    <source>
        <dbReference type="EMBL" id="GAA4451226.1"/>
    </source>
</evidence>
<proteinExistence type="inferred from homology"/>
<protein>
    <submittedName>
        <fullName evidence="3">SRPBCC family protein</fullName>
    </submittedName>
</protein>
<dbReference type="Pfam" id="PF03364">
    <property type="entry name" value="Polyketide_cyc"/>
    <property type="match status" value="1"/>
</dbReference>
<sequence length="154" mass="17948">MAVKLLKSEQVLPITIEEAWDFFSSPMNLNEITPEDMKFKVLSEVPQRVYPGLIILYKISPFAGIRMGWMTEITQVQPMRYFVDEQRSGPYRIWHHEHHFEPHPEGVLMTDILHYDIGKGIFGGIAGALFVHKKVKGIFDYRFKKLEALFPRKA</sequence>
<dbReference type="Proteomes" id="UP001501410">
    <property type="component" value="Unassembled WGS sequence"/>
</dbReference>
<dbReference type="EMBL" id="BAABEZ010000004">
    <property type="protein sequence ID" value="GAA4451226.1"/>
    <property type="molecule type" value="Genomic_DNA"/>
</dbReference>
<organism evidence="3 4">
    <name type="scientific">Rurimicrobium arvi</name>
    <dbReference type="NCBI Taxonomy" id="2049916"/>
    <lineage>
        <taxon>Bacteria</taxon>
        <taxon>Pseudomonadati</taxon>
        <taxon>Bacteroidota</taxon>
        <taxon>Chitinophagia</taxon>
        <taxon>Chitinophagales</taxon>
        <taxon>Chitinophagaceae</taxon>
        <taxon>Rurimicrobium</taxon>
    </lineage>
</organism>
<evidence type="ECO:0000256" key="1">
    <source>
        <dbReference type="ARBA" id="ARBA00008918"/>
    </source>
</evidence>
<dbReference type="InterPro" id="IPR005031">
    <property type="entry name" value="COQ10_START"/>
</dbReference>
<feature type="domain" description="Coenzyme Q-binding protein COQ10 START" evidence="2">
    <location>
        <begin position="13"/>
        <end position="143"/>
    </location>
</feature>
<gene>
    <name evidence="3" type="ORF">GCM10023092_08510</name>
</gene>
<comment type="caution">
    <text evidence="3">The sequence shown here is derived from an EMBL/GenBank/DDBJ whole genome shotgun (WGS) entry which is preliminary data.</text>
</comment>
<dbReference type="Gene3D" id="3.30.530.20">
    <property type="match status" value="1"/>
</dbReference>
<dbReference type="CDD" id="cd07820">
    <property type="entry name" value="SRPBCC_3"/>
    <property type="match status" value="1"/>
</dbReference>
<dbReference type="SUPFAM" id="SSF55961">
    <property type="entry name" value="Bet v1-like"/>
    <property type="match status" value="1"/>
</dbReference>
<name>A0ABP8MM04_9BACT</name>
<dbReference type="InterPro" id="IPR023393">
    <property type="entry name" value="START-like_dom_sf"/>
</dbReference>
<accession>A0ABP8MM04</accession>